<keyword evidence="4 9" id="KW-0812">Transmembrane</keyword>
<dbReference type="GO" id="GO:0015031">
    <property type="term" value="P:protein transport"/>
    <property type="evidence" value="ECO:0007669"/>
    <property type="project" value="UniProtKB-KW"/>
</dbReference>
<dbReference type="eggNOG" id="COG1173">
    <property type="taxonomic scope" value="Bacteria"/>
</dbReference>
<dbReference type="InterPro" id="IPR000515">
    <property type="entry name" value="MetI-like"/>
</dbReference>
<dbReference type="InterPro" id="IPR025966">
    <property type="entry name" value="OppC_N"/>
</dbReference>
<keyword evidence="12" id="KW-1185">Reference proteome</keyword>
<dbReference type="PROSITE" id="PS50928">
    <property type="entry name" value="ABC_TM1"/>
    <property type="match status" value="1"/>
</dbReference>
<dbReference type="EMBL" id="AMRM01000010">
    <property type="protein sequence ID" value="EKF18856.1"/>
    <property type="molecule type" value="Genomic_DNA"/>
</dbReference>
<evidence type="ECO:0000256" key="7">
    <source>
        <dbReference type="ARBA" id="ARBA00022989"/>
    </source>
</evidence>
<dbReference type="PANTHER" id="PTHR43386:SF1">
    <property type="entry name" value="D,D-DIPEPTIDE TRANSPORT SYSTEM PERMEASE PROTEIN DDPC-RELATED"/>
    <property type="match status" value="1"/>
</dbReference>
<keyword evidence="8 9" id="KW-0472">Membrane</keyword>
<name>K2M9P0_9HYPH</name>
<reference evidence="11 12" key="1">
    <citation type="journal article" date="2012" name="J. Bacteriol.">
        <title>Genome Sequence of Nitratireductor pacificus Type Strain pht-3B.</title>
        <authorList>
            <person name="Lai Q."/>
            <person name="Li G."/>
            <person name="Shao Z."/>
        </authorList>
    </citation>
    <scope>NUCLEOTIDE SEQUENCE [LARGE SCALE GENOMIC DNA]</scope>
    <source>
        <strain evidence="12">pht-3B</strain>
    </source>
</reference>
<organism evidence="11 12">
    <name type="scientific">Nitratireductor pacificus pht-3B</name>
    <dbReference type="NCBI Taxonomy" id="391937"/>
    <lineage>
        <taxon>Bacteria</taxon>
        <taxon>Pseudomonadati</taxon>
        <taxon>Pseudomonadota</taxon>
        <taxon>Alphaproteobacteria</taxon>
        <taxon>Hyphomicrobiales</taxon>
        <taxon>Phyllobacteriaceae</taxon>
        <taxon>Nitratireductor</taxon>
    </lineage>
</organism>
<evidence type="ECO:0000256" key="6">
    <source>
        <dbReference type="ARBA" id="ARBA00022927"/>
    </source>
</evidence>
<evidence type="ECO:0000256" key="9">
    <source>
        <dbReference type="RuleBase" id="RU363032"/>
    </source>
</evidence>
<dbReference type="Pfam" id="PF00528">
    <property type="entry name" value="BPD_transp_1"/>
    <property type="match status" value="1"/>
</dbReference>
<keyword evidence="7 9" id="KW-1133">Transmembrane helix</keyword>
<comment type="subcellular location">
    <subcellularLocation>
        <location evidence="1 9">Cell membrane</location>
        <topology evidence="1 9">Multi-pass membrane protein</topology>
    </subcellularLocation>
</comment>
<evidence type="ECO:0000256" key="2">
    <source>
        <dbReference type="ARBA" id="ARBA00022448"/>
    </source>
</evidence>
<comment type="caution">
    <text evidence="11">The sequence shown here is derived from an EMBL/GenBank/DDBJ whole genome shotgun (WGS) entry which is preliminary data.</text>
</comment>
<accession>K2M9P0</accession>
<dbReference type="GO" id="GO:0015833">
    <property type="term" value="P:peptide transport"/>
    <property type="evidence" value="ECO:0007669"/>
    <property type="project" value="UniProtKB-KW"/>
</dbReference>
<dbReference type="Gene3D" id="1.10.3720.10">
    <property type="entry name" value="MetI-like"/>
    <property type="match status" value="1"/>
</dbReference>
<dbReference type="Proteomes" id="UP000006786">
    <property type="component" value="Unassembled WGS sequence"/>
</dbReference>
<gene>
    <name evidence="11" type="ORF">NA2_10288</name>
</gene>
<feature type="transmembrane region" description="Helical" evidence="9">
    <location>
        <begin position="203"/>
        <end position="232"/>
    </location>
</feature>
<evidence type="ECO:0000256" key="4">
    <source>
        <dbReference type="ARBA" id="ARBA00022692"/>
    </source>
</evidence>
<keyword evidence="3" id="KW-1003">Cell membrane</keyword>
<dbReference type="GO" id="GO:0005886">
    <property type="term" value="C:plasma membrane"/>
    <property type="evidence" value="ECO:0007669"/>
    <property type="project" value="UniProtKB-SubCell"/>
</dbReference>
<evidence type="ECO:0000256" key="8">
    <source>
        <dbReference type="ARBA" id="ARBA00023136"/>
    </source>
</evidence>
<evidence type="ECO:0000256" key="3">
    <source>
        <dbReference type="ARBA" id="ARBA00022475"/>
    </source>
</evidence>
<dbReference type="Pfam" id="PF12911">
    <property type="entry name" value="OppC_N"/>
    <property type="match status" value="1"/>
</dbReference>
<evidence type="ECO:0000256" key="1">
    <source>
        <dbReference type="ARBA" id="ARBA00004651"/>
    </source>
</evidence>
<dbReference type="RefSeq" id="WP_008596695.1">
    <property type="nucleotide sequence ID" value="NZ_AMRM01000010.1"/>
</dbReference>
<feature type="transmembrane region" description="Helical" evidence="9">
    <location>
        <begin position="135"/>
        <end position="161"/>
    </location>
</feature>
<feature type="transmembrane region" description="Helical" evidence="9">
    <location>
        <begin position="256"/>
        <end position="275"/>
    </location>
</feature>
<evidence type="ECO:0000259" key="10">
    <source>
        <dbReference type="PROSITE" id="PS50928"/>
    </source>
</evidence>
<evidence type="ECO:0000313" key="11">
    <source>
        <dbReference type="EMBL" id="EKF18856.1"/>
    </source>
</evidence>
<dbReference type="CDD" id="cd06261">
    <property type="entry name" value="TM_PBP2"/>
    <property type="match status" value="1"/>
</dbReference>
<keyword evidence="5" id="KW-0571">Peptide transport</keyword>
<feature type="transmembrane region" description="Helical" evidence="9">
    <location>
        <begin position="90"/>
        <end position="115"/>
    </location>
</feature>
<dbReference type="InterPro" id="IPR050366">
    <property type="entry name" value="BP-dependent_transpt_permease"/>
</dbReference>
<dbReference type="InterPro" id="IPR035906">
    <property type="entry name" value="MetI-like_sf"/>
</dbReference>
<proteinExistence type="inferred from homology"/>
<evidence type="ECO:0000313" key="12">
    <source>
        <dbReference type="Proteomes" id="UP000006786"/>
    </source>
</evidence>
<dbReference type="PANTHER" id="PTHR43386">
    <property type="entry name" value="OLIGOPEPTIDE TRANSPORT SYSTEM PERMEASE PROTEIN APPC"/>
    <property type="match status" value="1"/>
</dbReference>
<comment type="similarity">
    <text evidence="9">Belongs to the binding-protein-dependent transport system permease family.</text>
</comment>
<feature type="domain" description="ABC transmembrane type-1" evidence="10">
    <location>
        <begin position="86"/>
        <end position="275"/>
    </location>
</feature>
<protein>
    <submittedName>
        <fullName evidence="11">Dipeptide ABC transporter dipeptide-binding protein</fullName>
    </submittedName>
</protein>
<dbReference type="STRING" id="391937.NA2_10288"/>
<dbReference type="GO" id="GO:0055085">
    <property type="term" value="P:transmembrane transport"/>
    <property type="evidence" value="ECO:0007669"/>
    <property type="project" value="InterPro"/>
</dbReference>
<keyword evidence="2 9" id="KW-0813">Transport</keyword>
<sequence>MAAPSTSQTARPGSDFFLRFRRSRNAMIGSVIVAFVVLMALFGPLLTPHDPVKVNVLASWRAPDSTHWMGTDALGRDVFSRIVLGGRVSLIVSMSVLAVTLTIGTVLGMCAAYFGGWVDALVMRTVDIIFAFPELIFAILVAAVLGPGTLTVIIALSMVWWPGIARLTRSLVLGLRHEMFIEAAIVSGTPAHKIMRRHFLPNIVAPLIVRASIGVGFIIMAEATLSFLGIGIQEPEPTWGAMIRDGLSQLRTDPHLALFASLALGITMIGFNLLGDGLRDVLDPKVRN</sequence>
<keyword evidence="6" id="KW-0653">Protein transport</keyword>
<feature type="transmembrane region" description="Helical" evidence="9">
    <location>
        <begin position="26"/>
        <end position="46"/>
    </location>
</feature>
<dbReference type="AlphaFoldDB" id="K2M9P0"/>
<dbReference type="SUPFAM" id="SSF161098">
    <property type="entry name" value="MetI-like"/>
    <property type="match status" value="1"/>
</dbReference>
<evidence type="ECO:0000256" key="5">
    <source>
        <dbReference type="ARBA" id="ARBA00022856"/>
    </source>
</evidence>